<keyword evidence="1 2" id="KW-0597">Phosphoprotein</keyword>
<dbReference type="InterPro" id="IPR001789">
    <property type="entry name" value="Sig_transdc_resp-reg_receiver"/>
</dbReference>
<dbReference type="SUPFAM" id="SSF52172">
    <property type="entry name" value="CheY-like"/>
    <property type="match status" value="1"/>
</dbReference>
<dbReference type="Gene3D" id="3.40.50.2300">
    <property type="match status" value="1"/>
</dbReference>
<evidence type="ECO:0000313" key="4">
    <source>
        <dbReference type="EMBL" id="OOP57098.1"/>
    </source>
</evidence>
<protein>
    <recommendedName>
        <fullName evidence="3">Response regulatory domain-containing protein</fullName>
    </recommendedName>
</protein>
<dbReference type="PROSITE" id="PS50110">
    <property type="entry name" value="RESPONSE_REGULATORY"/>
    <property type="match status" value="1"/>
</dbReference>
<dbReference type="SUPFAM" id="SSF55874">
    <property type="entry name" value="ATPase domain of HSP90 chaperone/DNA topoisomerase II/histidine kinase"/>
    <property type="match status" value="1"/>
</dbReference>
<feature type="domain" description="Response regulatory" evidence="3">
    <location>
        <begin position="18"/>
        <end position="132"/>
    </location>
</feature>
<dbReference type="STRING" id="1004156.AYP45_05245"/>
<evidence type="ECO:0000256" key="1">
    <source>
        <dbReference type="ARBA" id="ARBA00022553"/>
    </source>
</evidence>
<dbReference type="InterPro" id="IPR036890">
    <property type="entry name" value="HATPase_C_sf"/>
</dbReference>
<dbReference type="Gene3D" id="3.30.565.10">
    <property type="entry name" value="Histidine kinase-like ATPase, C-terminal domain"/>
    <property type="match status" value="1"/>
</dbReference>
<sequence>MAFVVFLILAISMNLKKKILLVDDEETLRWALHEALTEEGYDVENISDSVKALELVKKTNYDLVISDLRMPTMGGIQLISEIKKIRSKVKFIIITAYGSIETVIEAMHIGVSDFVTKPFKIEYIKGVIHKVFNDSLMTNNDRGDVARSEDIKVVYEDTWRHANTFFLIKNLQGVTKHRFYDYVVLGNLRVFLFGSISNDMKLSNFDNVIKAIFRYSYMTGMDKSPASLIKNINQYICKNIIQRFPVSLFCAVLDTQSQMLCFSGYGEELISLLYVPNKEVAVLESHPISLNMFPGTVILQSTVSFTSGSKIVLVEDSSLAWAVKNGKIMSYIDKLNEVMADGNISNCEYIAKDVMLQIERFRKSVGHEEDSAVMVSDMECEINKSYWEEVISLIIPIDNYEKILERFEKILSSVVVDNLERHQVITSVNEAVLNAVTFAYNKNKCGEVFIKFIKLRDEIIAEVCDHGCGFDIKNYRKSDMNIYADSAEKSGRGILLMKHLMDRVIIQSTKNTGTTVHMAKRVSYNEN</sequence>
<dbReference type="PANTHER" id="PTHR44591:SF3">
    <property type="entry name" value="RESPONSE REGULATORY DOMAIN-CONTAINING PROTEIN"/>
    <property type="match status" value="1"/>
</dbReference>
<evidence type="ECO:0000259" key="3">
    <source>
        <dbReference type="PROSITE" id="PS50110"/>
    </source>
</evidence>
<dbReference type="PANTHER" id="PTHR44591">
    <property type="entry name" value="STRESS RESPONSE REGULATOR PROTEIN 1"/>
    <property type="match status" value="1"/>
</dbReference>
<dbReference type="InterPro" id="IPR003594">
    <property type="entry name" value="HATPase_dom"/>
</dbReference>
<dbReference type="CDD" id="cd00156">
    <property type="entry name" value="REC"/>
    <property type="match status" value="1"/>
</dbReference>
<dbReference type="EMBL" id="AYTS01000044">
    <property type="protein sequence ID" value="OOP57098.1"/>
    <property type="molecule type" value="Genomic_DNA"/>
</dbReference>
<dbReference type="InterPro" id="IPR011006">
    <property type="entry name" value="CheY-like_superfamily"/>
</dbReference>
<comment type="caution">
    <text evidence="4">The sequence shown here is derived from an EMBL/GenBank/DDBJ whole genome shotgun (WGS) entry which is preliminary data.</text>
</comment>
<dbReference type="InterPro" id="IPR001932">
    <property type="entry name" value="PPM-type_phosphatase-like_dom"/>
</dbReference>
<evidence type="ECO:0000313" key="5">
    <source>
        <dbReference type="Proteomes" id="UP000189681"/>
    </source>
</evidence>
<reference evidence="4 5" key="1">
    <citation type="journal article" date="2017" name="Water Res.">
        <title>Discovery and metagenomic analysis of an anammox bacterial enrichment related to Candidatus "Brocadia caroliniensis" in a full-scale glycerol-fed nitritation-denitritation separate centrate treatment process.</title>
        <authorList>
            <person name="Park H."/>
            <person name="Brotto A.C."/>
            <person name="van Loosdrecht M.C."/>
            <person name="Chandran K."/>
        </authorList>
    </citation>
    <scope>NUCLEOTIDE SEQUENCE [LARGE SCALE GENOMIC DNA]</scope>
    <source>
        <strain evidence="4">26THWARD</strain>
    </source>
</reference>
<dbReference type="AlphaFoldDB" id="A0A1V4AVE1"/>
<dbReference type="SMART" id="SM00448">
    <property type="entry name" value="REC"/>
    <property type="match status" value="1"/>
</dbReference>
<gene>
    <name evidence="4" type="ORF">AYP45_05245</name>
</gene>
<proteinExistence type="predicted"/>
<evidence type="ECO:0000256" key="2">
    <source>
        <dbReference type="PROSITE-ProRule" id="PRU00169"/>
    </source>
</evidence>
<dbReference type="InterPro" id="IPR050595">
    <property type="entry name" value="Bact_response_regulator"/>
</dbReference>
<dbReference type="InterPro" id="IPR036457">
    <property type="entry name" value="PPM-type-like_dom_sf"/>
</dbReference>
<dbReference type="GO" id="GO:0000160">
    <property type="term" value="P:phosphorelay signal transduction system"/>
    <property type="evidence" value="ECO:0007669"/>
    <property type="project" value="InterPro"/>
</dbReference>
<dbReference type="Gene3D" id="3.60.40.10">
    <property type="entry name" value="PPM-type phosphatase domain"/>
    <property type="match status" value="1"/>
</dbReference>
<dbReference type="Pfam" id="PF13581">
    <property type="entry name" value="HATPase_c_2"/>
    <property type="match status" value="1"/>
</dbReference>
<dbReference type="Proteomes" id="UP000189681">
    <property type="component" value="Unassembled WGS sequence"/>
</dbReference>
<dbReference type="Pfam" id="PF07228">
    <property type="entry name" value="SpoIIE"/>
    <property type="match status" value="1"/>
</dbReference>
<feature type="modified residue" description="4-aspartylphosphate" evidence="2">
    <location>
        <position position="67"/>
    </location>
</feature>
<accession>A0A1V4AVE1</accession>
<dbReference type="CDD" id="cd16936">
    <property type="entry name" value="HATPase_RsbW-like"/>
    <property type="match status" value="1"/>
</dbReference>
<organism evidence="4 5">
    <name type="scientific">Candidatus Brocadia carolinensis</name>
    <dbReference type="NCBI Taxonomy" id="1004156"/>
    <lineage>
        <taxon>Bacteria</taxon>
        <taxon>Pseudomonadati</taxon>
        <taxon>Planctomycetota</taxon>
        <taxon>Candidatus Brocadiia</taxon>
        <taxon>Candidatus Brocadiales</taxon>
        <taxon>Candidatus Brocadiaceae</taxon>
        <taxon>Candidatus Brocadia</taxon>
    </lineage>
</organism>
<dbReference type="Pfam" id="PF00072">
    <property type="entry name" value="Response_reg"/>
    <property type="match status" value="1"/>
</dbReference>
<name>A0A1V4AVE1_9BACT</name>